<dbReference type="EMBL" id="EQ973994">
    <property type="protein sequence ID" value="EEF36066.1"/>
    <property type="molecule type" value="Genomic_DNA"/>
</dbReference>
<reference evidence="2" key="1">
    <citation type="journal article" date="2010" name="Nat. Biotechnol.">
        <title>Draft genome sequence of the oilseed species Ricinus communis.</title>
        <authorList>
            <person name="Chan A.P."/>
            <person name="Crabtree J."/>
            <person name="Zhao Q."/>
            <person name="Lorenzi H."/>
            <person name="Orvis J."/>
            <person name="Puiu D."/>
            <person name="Melake-Berhan A."/>
            <person name="Jones K.M."/>
            <person name="Redman J."/>
            <person name="Chen G."/>
            <person name="Cahoon E.B."/>
            <person name="Gedil M."/>
            <person name="Stanke M."/>
            <person name="Haas B.J."/>
            <person name="Wortman J.R."/>
            <person name="Fraser-Liggett C.M."/>
            <person name="Ravel J."/>
            <person name="Rabinowicz P.D."/>
        </authorList>
    </citation>
    <scope>NUCLEOTIDE SEQUENCE [LARGE SCALE GENOMIC DNA]</scope>
    <source>
        <strain evidence="2">cv. Hale</strain>
    </source>
</reference>
<sequence length="58" mass="7007">MSHDEQGERERERVGDRWWNRRVRVSIVAEEEVIRCVFGGDNSVHMMEQYMLDGGRRR</sequence>
<name>B9SJV8_RICCO</name>
<gene>
    <name evidence="1" type="ORF">RCOM_0576390</name>
</gene>
<accession>B9SJV8</accession>
<dbReference type="Proteomes" id="UP000008311">
    <property type="component" value="Unassembled WGS sequence"/>
</dbReference>
<dbReference type="InParanoid" id="B9SJV8"/>
<organism evidence="1 2">
    <name type="scientific">Ricinus communis</name>
    <name type="common">Castor bean</name>
    <dbReference type="NCBI Taxonomy" id="3988"/>
    <lineage>
        <taxon>Eukaryota</taxon>
        <taxon>Viridiplantae</taxon>
        <taxon>Streptophyta</taxon>
        <taxon>Embryophyta</taxon>
        <taxon>Tracheophyta</taxon>
        <taxon>Spermatophyta</taxon>
        <taxon>Magnoliopsida</taxon>
        <taxon>eudicotyledons</taxon>
        <taxon>Gunneridae</taxon>
        <taxon>Pentapetalae</taxon>
        <taxon>rosids</taxon>
        <taxon>fabids</taxon>
        <taxon>Malpighiales</taxon>
        <taxon>Euphorbiaceae</taxon>
        <taxon>Acalyphoideae</taxon>
        <taxon>Acalypheae</taxon>
        <taxon>Ricinus</taxon>
    </lineage>
</organism>
<dbReference type="AlphaFoldDB" id="B9SJV8"/>
<proteinExistence type="predicted"/>
<evidence type="ECO:0000313" key="1">
    <source>
        <dbReference type="EMBL" id="EEF36066.1"/>
    </source>
</evidence>
<evidence type="ECO:0000313" key="2">
    <source>
        <dbReference type="Proteomes" id="UP000008311"/>
    </source>
</evidence>
<keyword evidence="2" id="KW-1185">Reference proteome</keyword>
<protein>
    <submittedName>
        <fullName evidence="1">Uncharacterized protein</fullName>
    </submittedName>
</protein>